<dbReference type="InterPro" id="IPR010301">
    <property type="entry name" value="RRP1"/>
</dbReference>
<comment type="subcellular location">
    <subcellularLocation>
        <location evidence="1">Nucleus</location>
    </subcellularLocation>
</comment>
<reference evidence="7" key="1">
    <citation type="submission" date="2022-11" db="UniProtKB">
        <authorList>
            <consortium name="WormBaseParasite"/>
        </authorList>
    </citation>
    <scope>IDENTIFICATION</scope>
</reference>
<dbReference type="GO" id="GO:0005634">
    <property type="term" value="C:nucleus"/>
    <property type="evidence" value="ECO:0007669"/>
    <property type="project" value="UniProtKB-SubCell"/>
</dbReference>
<dbReference type="GO" id="GO:0006364">
    <property type="term" value="P:rRNA processing"/>
    <property type="evidence" value="ECO:0007669"/>
    <property type="project" value="UniProtKB-KW"/>
</dbReference>
<feature type="compositionally biased region" description="Basic and acidic residues" evidence="5">
    <location>
        <begin position="191"/>
        <end position="211"/>
    </location>
</feature>
<dbReference type="Proteomes" id="UP000887540">
    <property type="component" value="Unplaced"/>
</dbReference>
<dbReference type="AlphaFoldDB" id="A0A914DWX8"/>
<dbReference type="GO" id="GO:0030688">
    <property type="term" value="C:preribosome, small subunit precursor"/>
    <property type="evidence" value="ECO:0007669"/>
    <property type="project" value="InterPro"/>
</dbReference>
<evidence type="ECO:0000256" key="2">
    <source>
        <dbReference type="ARBA" id="ARBA00006374"/>
    </source>
</evidence>
<feature type="compositionally biased region" description="Polar residues" evidence="5">
    <location>
        <begin position="304"/>
        <end position="318"/>
    </location>
</feature>
<dbReference type="Pfam" id="PF05997">
    <property type="entry name" value="Nop52"/>
    <property type="match status" value="1"/>
</dbReference>
<protein>
    <submittedName>
        <fullName evidence="7">Uncharacterized protein</fullName>
    </submittedName>
</protein>
<dbReference type="PANTHER" id="PTHR13026:SF0">
    <property type="entry name" value="RIBOSOMAL RNA PROCESSING 1B"/>
    <property type="match status" value="1"/>
</dbReference>
<feature type="region of interest" description="Disordered" evidence="5">
    <location>
        <begin position="290"/>
        <end position="340"/>
    </location>
</feature>
<feature type="region of interest" description="Disordered" evidence="5">
    <location>
        <begin position="171"/>
        <end position="211"/>
    </location>
</feature>
<comment type="similarity">
    <text evidence="2">Belongs to the RRP1 family.</text>
</comment>
<feature type="compositionally biased region" description="Basic residues" evidence="5">
    <location>
        <begin position="327"/>
        <end position="340"/>
    </location>
</feature>
<evidence type="ECO:0000256" key="4">
    <source>
        <dbReference type="ARBA" id="ARBA00023242"/>
    </source>
</evidence>
<evidence type="ECO:0000313" key="6">
    <source>
        <dbReference type="Proteomes" id="UP000887540"/>
    </source>
</evidence>
<keyword evidence="3" id="KW-0698">rRNA processing</keyword>
<keyword evidence="4" id="KW-0539">Nucleus</keyword>
<accession>A0A914DWX8</accession>
<name>A0A914DWX8_9BILA</name>
<sequence length="340" mass="39367">MQDKMILQEEMADNICGLIYLFKSEDQSIGFLRSLLFTLSKEWPLIDRWRMDKFLLLVRRLFRTIFCHMRDLNWDDQLIQKYIAFFKDTTITASSKICDSLKSHCASVYLDELDYAGGLSESQTIEFLRPYAEVLKTSISDYLFRAVCEEVFDLILQQFSEELFESNYEEIGETNEGSAPERENDDDMEDESRHSDDEDESRESSEVAKNRDKTSIMFDHAKIAEMLFDVGKHPAVNARRRKRIYALMQKFETAAKGLDPAPVAQIEKIKKSLPKDEIVLAADKLLSMEVKQRKDTQKYKKSRNSTNDEIVNSESQSRAGHGSVIKPSKKRSKFSKKIKG</sequence>
<proteinExistence type="inferred from homology"/>
<evidence type="ECO:0000256" key="3">
    <source>
        <dbReference type="ARBA" id="ARBA00022552"/>
    </source>
</evidence>
<dbReference type="WBParaSite" id="ACRNAN_scaffold423.g31085.t1">
    <property type="protein sequence ID" value="ACRNAN_scaffold423.g31085.t1"/>
    <property type="gene ID" value="ACRNAN_scaffold423.g31085"/>
</dbReference>
<dbReference type="PANTHER" id="PTHR13026">
    <property type="entry name" value="NNP-1 PROTEIN NOVEL NUCLEAR PROTEIN 1 NOP52"/>
    <property type="match status" value="1"/>
</dbReference>
<evidence type="ECO:0000313" key="7">
    <source>
        <dbReference type="WBParaSite" id="ACRNAN_scaffold423.g31085.t1"/>
    </source>
</evidence>
<organism evidence="6 7">
    <name type="scientific">Acrobeloides nanus</name>
    <dbReference type="NCBI Taxonomy" id="290746"/>
    <lineage>
        <taxon>Eukaryota</taxon>
        <taxon>Metazoa</taxon>
        <taxon>Ecdysozoa</taxon>
        <taxon>Nematoda</taxon>
        <taxon>Chromadorea</taxon>
        <taxon>Rhabditida</taxon>
        <taxon>Tylenchina</taxon>
        <taxon>Cephalobomorpha</taxon>
        <taxon>Cephaloboidea</taxon>
        <taxon>Cephalobidae</taxon>
        <taxon>Acrobeloides</taxon>
    </lineage>
</organism>
<evidence type="ECO:0000256" key="5">
    <source>
        <dbReference type="SAM" id="MobiDB-lite"/>
    </source>
</evidence>
<keyword evidence="6" id="KW-1185">Reference proteome</keyword>
<evidence type="ECO:0000256" key="1">
    <source>
        <dbReference type="ARBA" id="ARBA00004123"/>
    </source>
</evidence>